<dbReference type="EMBL" id="LGTQ01000005">
    <property type="protein sequence ID" value="KPM49445.1"/>
    <property type="molecule type" value="Genomic_DNA"/>
</dbReference>
<dbReference type="STRING" id="1605367.AFM12_02195"/>
<protein>
    <recommendedName>
        <fullName evidence="4">DUF4064 domain-containing protein</fullName>
    </recommendedName>
</protein>
<evidence type="ECO:0008006" key="4">
    <source>
        <dbReference type="Google" id="ProtNLM"/>
    </source>
</evidence>
<keyword evidence="1" id="KW-1133">Transmembrane helix</keyword>
<comment type="caution">
    <text evidence="2">The sequence shown here is derived from an EMBL/GenBank/DDBJ whole genome shotgun (WGS) entry which is preliminary data.</text>
</comment>
<keyword evidence="1" id="KW-0812">Transmembrane</keyword>
<sequence length="157" mass="16712">MTRPTFLTVLCILTFIGSGYGIFNAITSYSNAEMAVGLTNDVMEDAMDQIEDEADTEQEAAMVGKIMGAVTDGLTVENVKNMSIANGISALLCLLGAVLMWGLDKKGFWLYVIGTAVGIIAPLMIYKGILGAMAGGGIAFFGIIFVILYALNLKHMK</sequence>
<dbReference type="RefSeq" id="WP_055143641.1">
    <property type="nucleotide sequence ID" value="NZ_JXSZ01000005.1"/>
</dbReference>
<evidence type="ECO:0000313" key="3">
    <source>
        <dbReference type="Proteomes" id="UP000050454"/>
    </source>
</evidence>
<dbReference type="AlphaFoldDB" id="A0A0P7BF38"/>
<dbReference type="Proteomes" id="UP000050454">
    <property type="component" value="Unassembled WGS sequence"/>
</dbReference>
<accession>A0A0P7BF38</accession>
<dbReference type="OrthoDB" id="953972at2"/>
<feature type="transmembrane region" description="Helical" evidence="1">
    <location>
        <begin position="108"/>
        <end position="126"/>
    </location>
</feature>
<reference evidence="2 3" key="1">
    <citation type="submission" date="2015-07" db="EMBL/GenBank/DDBJ databases">
        <title>The draft genome sequence of Leadbetterella sp. JN14-9.</title>
        <authorList>
            <person name="Liu Y."/>
            <person name="Du J."/>
            <person name="Shao Z."/>
        </authorList>
    </citation>
    <scope>NUCLEOTIDE SEQUENCE [LARGE SCALE GENOMIC DNA]</scope>
    <source>
        <strain evidence="2 3">JN14-9</strain>
    </source>
</reference>
<evidence type="ECO:0000313" key="2">
    <source>
        <dbReference type="EMBL" id="KPM49445.1"/>
    </source>
</evidence>
<name>A0A0P7BF38_9BACT</name>
<keyword evidence="1" id="KW-0472">Membrane</keyword>
<evidence type="ECO:0000256" key="1">
    <source>
        <dbReference type="SAM" id="Phobius"/>
    </source>
</evidence>
<organism evidence="2 3">
    <name type="scientific">Jiulongibacter sediminis</name>
    <dbReference type="NCBI Taxonomy" id="1605367"/>
    <lineage>
        <taxon>Bacteria</taxon>
        <taxon>Pseudomonadati</taxon>
        <taxon>Bacteroidota</taxon>
        <taxon>Cytophagia</taxon>
        <taxon>Cytophagales</taxon>
        <taxon>Leadbetterellaceae</taxon>
        <taxon>Jiulongibacter</taxon>
    </lineage>
</organism>
<proteinExistence type="predicted"/>
<gene>
    <name evidence="2" type="ORF">AFM12_02195</name>
</gene>
<feature type="transmembrane region" description="Helical" evidence="1">
    <location>
        <begin position="132"/>
        <end position="151"/>
    </location>
</feature>
<feature type="transmembrane region" description="Helical" evidence="1">
    <location>
        <begin position="84"/>
        <end position="101"/>
    </location>
</feature>
<keyword evidence="3" id="KW-1185">Reference proteome</keyword>